<dbReference type="Proteomes" id="UP000681131">
    <property type="component" value="Chromosome"/>
</dbReference>
<protein>
    <submittedName>
        <fullName evidence="1">Uncharacterized protein</fullName>
    </submittedName>
</protein>
<evidence type="ECO:0000313" key="1">
    <source>
        <dbReference type="EMBL" id="AXA34118.1"/>
    </source>
</evidence>
<dbReference type="InterPro" id="IPR024453">
    <property type="entry name" value="Peptidase_C92"/>
</dbReference>
<gene>
    <name evidence="1" type="ORF">CDH04_06715</name>
    <name evidence="2" type="ORF">FZC43_06715</name>
</gene>
<organism evidence="1 3">
    <name type="scientific">Francisella adeliensis</name>
    <dbReference type="NCBI Taxonomy" id="2007306"/>
    <lineage>
        <taxon>Bacteria</taxon>
        <taxon>Pseudomonadati</taxon>
        <taxon>Pseudomonadota</taxon>
        <taxon>Gammaproteobacteria</taxon>
        <taxon>Thiotrichales</taxon>
        <taxon>Francisellaceae</taxon>
        <taxon>Francisella</taxon>
    </lineage>
</organism>
<dbReference type="AlphaFoldDB" id="A0A2Z4XZP4"/>
<dbReference type="InterPro" id="IPR038765">
    <property type="entry name" value="Papain-like_cys_pep_sf"/>
</dbReference>
<sequence length="184" mass="21120">MSTLKPKKLIKGDVIFIADKSETNISSLSSGFSGVSFYHCGIYIGNNKIIEAVTYQGVIEANLDKYKSNKKLVTRTNLDSYTLERIVIKARSFIGLKYNDLFLPNQNNALYCSELIHEAFARILGKPYFQEQTLNYYCLETHKISNYWQNLYAEQGLEVPQGEKGSHPNNLSLDEKFIEKFFTY</sequence>
<dbReference type="Gene3D" id="3.90.1720.10">
    <property type="entry name" value="endopeptidase domain like (from Nostoc punctiforme)"/>
    <property type="match status" value="1"/>
</dbReference>
<name>A0A2Z4XZP4_9GAMM</name>
<dbReference type="KEGG" id="fad:CDH04_06715"/>
<evidence type="ECO:0000313" key="4">
    <source>
        <dbReference type="Proteomes" id="UP000681131"/>
    </source>
</evidence>
<reference evidence="1 3" key="1">
    <citation type="submission" date="2017-06" db="EMBL/GenBank/DDBJ databases">
        <title>Complete genome of Francisella adeliensis.</title>
        <authorList>
            <person name="Vallesi A."/>
            <person name="Sjodin A."/>
        </authorList>
    </citation>
    <scope>NUCLEOTIDE SEQUENCE [LARGE SCALE GENOMIC DNA]</scope>
    <source>
        <strain evidence="1 3">FDC440</strain>
    </source>
</reference>
<dbReference type="EMBL" id="CP043424">
    <property type="protein sequence ID" value="QIW12360.1"/>
    <property type="molecule type" value="Genomic_DNA"/>
</dbReference>
<evidence type="ECO:0000313" key="3">
    <source>
        <dbReference type="Proteomes" id="UP000251120"/>
    </source>
</evidence>
<reference evidence="2 4" key="2">
    <citation type="submission" date="2019-08" db="EMBL/GenBank/DDBJ databases">
        <title>Complete genome sequences of Francisella adeliensis (FSC1325 and FSC1326).</title>
        <authorList>
            <person name="Ohrman C."/>
            <person name="Uneklint I."/>
            <person name="Vallesi A."/>
            <person name="Karlsson L."/>
            <person name="Sjodin A."/>
        </authorList>
    </citation>
    <scope>NUCLEOTIDE SEQUENCE [LARGE SCALE GENOMIC DNA]</scope>
    <source>
        <strain evidence="2 4">FSC1325</strain>
    </source>
</reference>
<keyword evidence="4" id="KW-1185">Reference proteome</keyword>
<dbReference type="OrthoDB" id="195541at2"/>
<accession>A0A2Z4XZP4</accession>
<dbReference type="Proteomes" id="UP000251120">
    <property type="component" value="Chromosome"/>
</dbReference>
<evidence type="ECO:0000313" key="2">
    <source>
        <dbReference type="EMBL" id="QIW12360.1"/>
    </source>
</evidence>
<proteinExistence type="predicted"/>
<dbReference type="SUPFAM" id="SSF54001">
    <property type="entry name" value="Cysteine proteinases"/>
    <property type="match status" value="1"/>
</dbReference>
<dbReference type="RefSeq" id="WP_112870295.1">
    <property type="nucleotide sequence ID" value="NZ_CP021781.1"/>
</dbReference>
<dbReference type="EMBL" id="CP021781">
    <property type="protein sequence ID" value="AXA34118.1"/>
    <property type="molecule type" value="Genomic_DNA"/>
</dbReference>
<dbReference type="Pfam" id="PF05708">
    <property type="entry name" value="Peptidase_C92"/>
    <property type="match status" value="1"/>
</dbReference>